<evidence type="ECO:0000313" key="1">
    <source>
        <dbReference type="EMBL" id="ERN01750.1"/>
    </source>
</evidence>
<dbReference type="EMBL" id="KI394743">
    <property type="protein sequence ID" value="ERN01750.1"/>
    <property type="molecule type" value="Genomic_DNA"/>
</dbReference>
<dbReference type="AlphaFoldDB" id="W1P471"/>
<keyword evidence="2" id="KW-1185">Reference proteome</keyword>
<dbReference type="HOGENOM" id="CLU_2625288_0_0_1"/>
<sequence length="78" mass="8607">MAGGVDIERCGRERTRLVAGQRQREREEAVEWAEEVAAIGSGRERESCKNRWSSKVAVKAVKDGGEMGKELQQQGGCD</sequence>
<name>W1P471_AMBTC</name>
<protein>
    <submittedName>
        <fullName evidence="1">Uncharacterized protein</fullName>
    </submittedName>
</protein>
<accession>W1P471</accession>
<dbReference type="Proteomes" id="UP000017836">
    <property type="component" value="Unassembled WGS sequence"/>
</dbReference>
<dbReference type="Gramene" id="ERN01750">
    <property type="protein sequence ID" value="ERN01750"/>
    <property type="gene ID" value="AMTR_s00097p00130540"/>
</dbReference>
<proteinExistence type="predicted"/>
<organism evidence="1 2">
    <name type="scientific">Amborella trichopoda</name>
    <dbReference type="NCBI Taxonomy" id="13333"/>
    <lineage>
        <taxon>Eukaryota</taxon>
        <taxon>Viridiplantae</taxon>
        <taxon>Streptophyta</taxon>
        <taxon>Embryophyta</taxon>
        <taxon>Tracheophyta</taxon>
        <taxon>Spermatophyta</taxon>
        <taxon>Magnoliopsida</taxon>
        <taxon>Amborellales</taxon>
        <taxon>Amborellaceae</taxon>
        <taxon>Amborella</taxon>
    </lineage>
</organism>
<evidence type="ECO:0000313" key="2">
    <source>
        <dbReference type="Proteomes" id="UP000017836"/>
    </source>
</evidence>
<reference evidence="2" key="1">
    <citation type="journal article" date="2013" name="Science">
        <title>The Amborella genome and the evolution of flowering plants.</title>
        <authorList>
            <consortium name="Amborella Genome Project"/>
        </authorList>
    </citation>
    <scope>NUCLEOTIDE SEQUENCE [LARGE SCALE GENOMIC DNA]</scope>
</reference>
<gene>
    <name evidence="1" type="ORF">AMTR_s00097p00130540</name>
</gene>